<evidence type="ECO:0000313" key="2">
    <source>
        <dbReference type="EMBL" id="OTP67789.1"/>
    </source>
</evidence>
<reference evidence="2 3" key="1">
    <citation type="submission" date="2017-03" db="EMBL/GenBank/DDBJ databases">
        <title>Genome analysis of strain PAMC 26577.</title>
        <authorList>
            <person name="Oh H.-M."/>
            <person name="Yang J.-A."/>
        </authorList>
    </citation>
    <scope>NUCLEOTIDE SEQUENCE [LARGE SCALE GENOMIC DNA]</scope>
    <source>
        <strain evidence="2 3">PAMC 26577</strain>
    </source>
</reference>
<accession>A0A242M945</accession>
<organism evidence="2 3">
    <name type="scientific">Caballeronia sordidicola</name>
    <name type="common">Burkholderia sordidicola</name>
    <dbReference type="NCBI Taxonomy" id="196367"/>
    <lineage>
        <taxon>Bacteria</taxon>
        <taxon>Pseudomonadati</taxon>
        <taxon>Pseudomonadota</taxon>
        <taxon>Betaproteobacteria</taxon>
        <taxon>Burkholderiales</taxon>
        <taxon>Burkholderiaceae</taxon>
        <taxon>Caballeronia</taxon>
    </lineage>
</organism>
<sequence length="222" mass="24604">MPAVVHQKSDEVELRLAQLGLTRDIMIEIVQACVAGYAGCTDNDPPGAPGYASWRYGVRRSRELLRPLGWLKDNTGGYATCLNREKKVRLAIMNADDGAGIPDRVPQNRSKKGPNSERAAFNNKQVHQFALPDADDWPVPDGELLLTDLSEYATWHVCVFIRGDNVQAELSLLGDFEGGYASECLEKVIFVAPGEWNMPIRDQNGSDDDDDLDAFPIEVTRK</sequence>
<dbReference type="Proteomes" id="UP000195221">
    <property type="component" value="Unassembled WGS sequence"/>
</dbReference>
<gene>
    <name evidence="2" type="ORF">PAMC26577_35695</name>
</gene>
<comment type="caution">
    <text evidence="2">The sequence shown here is derived from an EMBL/GenBank/DDBJ whole genome shotgun (WGS) entry which is preliminary data.</text>
</comment>
<dbReference type="AlphaFoldDB" id="A0A242M945"/>
<protein>
    <submittedName>
        <fullName evidence="2">Uncharacterized protein</fullName>
    </submittedName>
</protein>
<evidence type="ECO:0000313" key="3">
    <source>
        <dbReference type="Proteomes" id="UP000195221"/>
    </source>
</evidence>
<dbReference type="RefSeq" id="WP_256701298.1">
    <property type="nucleotide sequence ID" value="NZ_MSRG01000076.1"/>
</dbReference>
<feature type="region of interest" description="Disordered" evidence="1">
    <location>
        <begin position="200"/>
        <end position="222"/>
    </location>
</feature>
<proteinExistence type="predicted"/>
<dbReference type="EMBL" id="NBTZ01000147">
    <property type="protein sequence ID" value="OTP67789.1"/>
    <property type="molecule type" value="Genomic_DNA"/>
</dbReference>
<name>A0A242M945_CABSO</name>
<evidence type="ECO:0000256" key="1">
    <source>
        <dbReference type="SAM" id="MobiDB-lite"/>
    </source>
</evidence>